<evidence type="ECO:0000313" key="2">
    <source>
        <dbReference type="Proteomes" id="UP000606724"/>
    </source>
</evidence>
<organism evidence="1 2">
    <name type="scientific">Psychrobacter communis</name>
    <dbReference type="NCBI Taxonomy" id="2762238"/>
    <lineage>
        <taxon>Bacteria</taxon>
        <taxon>Pseudomonadati</taxon>
        <taxon>Pseudomonadota</taxon>
        <taxon>Gammaproteobacteria</taxon>
        <taxon>Moraxellales</taxon>
        <taxon>Moraxellaceae</taxon>
        <taxon>Psychrobacter</taxon>
    </lineage>
</organism>
<accession>A0ABR8RLK2</accession>
<dbReference type="EMBL" id="JACSQR010000046">
    <property type="protein sequence ID" value="MBD7948628.1"/>
    <property type="molecule type" value="Genomic_DNA"/>
</dbReference>
<gene>
    <name evidence="1" type="ORF">H9653_11505</name>
</gene>
<comment type="caution">
    <text evidence="1">The sequence shown here is derived from an EMBL/GenBank/DDBJ whole genome shotgun (WGS) entry which is preliminary data.</text>
</comment>
<name>A0ABR8RLK2_9GAMM</name>
<proteinExistence type="predicted"/>
<evidence type="ECO:0008006" key="3">
    <source>
        <dbReference type="Google" id="ProtNLM"/>
    </source>
</evidence>
<keyword evidence="2" id="KW-1185">Reference proteome</keyword>
<evidence type="ECO:0000313" key="1">
    <source>
        <dbReference type="EMBL" id="MBD7948628.1"/>
    </source>
</evidence>
<protein>
    <recommendedName>
        <fullName evidence="3">LysR family transcriptional regulator</fullName>
    </recommendedName>
</protein>
<reference evidence="1 2" key="1">
    <citation type="submission" date="2020-08" db="EMBL/GenBank/DDBJ databases">
        <title>A Genomic Blueprint of the Chicken Gut Microbiome.</title>
        <authorList>
            <person name="Gilroy R."/>
            <person name="Ravi A."/>
            <person name="Getino M."/>
            <person name="Pursley I."/>
            <person name="Horton D.L."/>
            <person name="Alikhan N.-F."/>
            <person name="Baker D."/>
            <person name="Gharbi K."/>
            <person name="Hall N."/>
            <person name="Watson M."/>
            <person name="Adriaenssens E.M."/>
            <person name="Foster-Nyarko E."/>
            <person name="Jarju S."/>
            <person name="Secka A."/>
            <person name="Antonio M."/>
            <person name="Oren A."/>
            <person name="Chaudhuri R."/>
            <person name="La Ragione R.M."/>
            <person name="Hildebrand F."/>
            <person name="Pallen M.J."/>
        </authorList>
    </citation>
    <scope>NUCLEOTIDE SEQUENCE [LARGE SCALE GENOMIC DNA]</scope>
    <source>
        <strain evidence="1 2">Sa4CVA2</strain>
    </source>
</reference>
<sequence length="49" mass="5951">MTPLLQQFQLPLLNAYAVYPKNKFLSKRCRKLIELIAERFGEYPYWDED</sequence>
<dbReference type="RefSeq" id="WP_191692470.1">
    <property type="nucleotide sequence ID" value="NZ_JACSQR010000046.1"/>
</dbReference>
<dbReference type="Proteomes" id="UP000606724">
    <property type="component" value="Unassembled WGS sequence"/>
</dbReference>